<dbReference type="GeneID" id="18240394"/>
<feature type="compositionally biased region" description="Low complexity" evidence="1">
    <location>
        <begin position="36"/>
        <end position="54"/>
    </location>
</feature>
<gene>
    <name evidence="2" type="ORF">BATDEDRAFT_34312</name>
</gene>
<feature type="compositionally biased region" description="Basic and acidic residues" evidence="1">
    <location>
        <begin position="65"/>
        <end position="108"/>
    </location>
</feature>
<feature type="compositionally biased region" description="Polar residues" evidence="1">
    <location>
        <begin position="235"/>
        <end position="253"/>
    </location>
</feature>
<dbReference type="Proteomes" id="UP000007241">
    <property type="component" value="Unassembled WGS sequence"/>
</dbReference>
<dbReference type="RefSeq" id="XP_006675822.1">
    <property type="nucleotide sequence ID" value="XM_006675759.1"/>
</dbReference>
<feature type="compositionally biased region" description="Basic and acidic residues" evidence="1">
    <location>
        <begin position="337"/>
        <end position="401"/>
    </location>
</feature>
<dbReference type="EMBL" id="GL882879">
    <property type="protein sequence ID" value="EGF83641.1"/>
    <property type="molecule type" value="Genomic_DNA"/>
</dbReference>
<evidence type="ECO:0000256" key="1">
    <source>
        <dbReference type="SAM" id="MobiDB-lite"/>
    </source>
</evidence>
<feature type="compositionally biased region" description="Polar residues" evidence="1">
    <location>
        <begin position="285"/>
        <end position="302"/>
    </location>
</feature>
<feature type="compositionally biased region" description="Basic and acidic residues" evidence="1">
    <location>
        <begin position="312"/>
        <end position="321"/>
    </location>
</feature>
<dbReference type="STRING" id="684364.F4NUU1"/>
<dbReference type="InParanoid" id="F4NUU1"/>
<organism evidence="2 3">
    <name type="scientific">Batrachochytrium dendrobatidis (strain JAM81 / FGSC 10211)</name>
    <name type="common">Frog chytrid fungus</name>
    <dbReference type="NCBI Taxonomy" id="684364"/>
    <lineage>
        <taxon>Eukaryota</taxon>
        <taxon>Fungi</taxon>
        <taxon>Fungi incertae sedis</taxon>
        <taxon>Chytridiomycota</taxon>
        <taxon>Chytridiomycota incertae sedis</taxon>
        <taxon>Chytridiomycetes</taxon>
        <taxon>Rhizophydiales</taxon>
        <taxon>Rhizophydiales incertae sedis</taxon>
        <taxon>Batrachochytrium</taxon>
    </lineage>
</organism>
<feature type="compositionally biased region" description="Basic and acidic residues" evidence="1">
    <location>
        <begin position="128"/>
        <end position="161"/>
    </location>
</feature>
<sequence>MEGKHHLSSESPSPHSDTADNYEAGAVKESPTNGVPTSTSPLSPLPNSNIPLSPHGQYHSSRASLYRDAHYGRERKDRHERDGRDYSDVRDPRRNERYRDSRDERDGFQQDSIQLQMSSSMSSSSSGRDYHYRDSRRNSKDRDIHRDRVGREREGHRDSEWAGRSSSPPRPRRFIRDVRDHRDYPREYREYRSLHYNDSLDPRDISYRDQQREHGRSRYHRDCEVYDQYTDVRGSAQSSRYPLSTQPETSAPSSHEYLAALDGPSYGTASAPPPPPSRERWAGSHQPSNLSPGIGSVQNQPSHHYLQRSYRPGRDSREACDSRGGYPPRDAPPSYRDQPHLSRGDHPEYHREYRDYRRRDAPMDSWDMHDSHGPRGSMRESIRTYPRRNERELYTSRESQPDLHYNSHGSSAPTPRPSSLSLSHRLQQSPYTLNAHHPPSTPSHQQPVPPEYISSPSNLNSHGDHLPGAAPIVRGMSAVYMEERQGKDSPIGVNVNRGSSNGGVGARHGNIKSSFDIPTTPLSGRFGLAVSQSPATSIDNPQKRPPIDDSDPFIQELKRLRTEEIKHVNDLCRLELELSRVNGDVDRFEKQLVVIQAELQEHEKSMTNMRVAVV</sequence>
<evidence type="ECO:0000313" key="3">
    <source>
        <dbReference type="Proteomes" id="UP000007241"/>
    </source>
</evidence>
<feature type="region of interest" description="Disordered" evidence="1">
    <location>
        <begin position="1"/>
        <end position="470"/>
    </location>
</feature>
<proteinExistence type="predicted"/>
<evidence type="ECO:0000313" key="2">
    <source>
        <dbReference type="EMBL" id="EGF83641.1"/>
    </source>
</evidence>
<dbReference type="HOGENOM" id="CLU_444788_0_0_1"/>
<dbReference type="OrthoDB" id="2163571at2759"/>
<dbReference type="AlphaFoldDB" id="F4NUU1"/>
<feature type="compositionally biased region" description="Basic and acidic residues" evidence="1">
    <location>
        <begin position="174"/>
        <end position="224"/>
    </location>
</feature>
<accession>F4NUU1</accession>
<dbReference type="OMA" id="RERPHEM"/>
<feature type="compositionally biased region" description="Low complexity" evidence="1">
    <location>
        <begin position="410"/>
        <end position="446"/>
    </location>
</feature>
<name>F4NUU1_BATDJ</name>
<reference evidence="2 3" key="1">
    <citation type="submission" date="2009-12" db="EMBL/GenBank/DDBJ databases">
        <title>The draft genome of Batrachochytrium dendrobatidis.</title>
        <authorList>
            <consortium name="US DOE Joint Genome Institute (JGI-PGF)"/>
            <person name="Kuo A."/>
            <person name="Salamov A."/>
            <person name="Schmutz J."/>
            <person name="Lucas S."/>
            <person name="Pitluck S."/>
            <person name="Rosenblum E."/>
            <person name="Stajich J."/>
            <person name="Eisen M."/>
            <person name="Grigoriev I.V."/>
        </authorList>
    </citation>
    <scope>NUCLEOTIDE SEQUENCE [LARGE SCALE GENOMIC DNA]</scope>
    <source>
        <strain evidence="3">JAM81 / FGSC 10211</strain>
    </source>
</reference>
<keyword evidence="3" id="KW-1185">Reference proteome</keyword>
<protein>
    <submittedName>
        <fullName evidence="2">Uncharacterized protein</fullName>
    </submittedName>
</protein>
<feature type="compositionally biased region" description="Low complexity" evidence="1">
    <location>
        <begin position="117"/>
        <end position="126"/>
    </location>
</feature>